<dbReference type="InterPro" id="IPR043938">
    <property type="entry name" value="Ligase_CoA_dom"/>
</dbReference>
<dbReference type="SUPFAM" id="SSF56059">
    <property type="entry name" value="Glutathione synthetase ATP-binding domain-like"/>
    <property type="match status" value="1"/>
</dbReference>
<dbReference type="Pfam" id="PF19045">
    <property type="entry name" value="Ligase_CoA_2"/>
    <property type="match status" value="1"/>
</dbReference>
<dbReference type="InterPro" id="IPR003781">
    <property type="entry name" value="CoA-bd"/>
</dbReference>
<dbReference type="Gene3D" id="3.40.50.261">
    <property type="entry name" value="Succinyl-CoA synthetase domains"/>
    <property type="match status" value="2"/>
</dbReference>
<gene>
    <name evidence="5" type="ORF">COV58_01040</name>
</gene>
<dbReference type="SUPFAM" id="SSF52210">
    <property type="entry name" value="Succinyl-CoA synthetase domains"/>
    <property type="match status" value="2"/>
</dbReference>
<accession>A0A2M6IVB3</accession>
<evidence type="ECO:0000313" key="6">
    <source>
        <dbReference type="Proteomes" id="UP000231056"/>
    </source>
</evidence>
<sequence>MSLSDNIFSPSSIAIVGVSENPQKVGHIVASNMQKQRFSGKLYFINPKGVMILGQKTFVDLKSINKKIDLVVLAIPAAMAVDYIDEIAEIGCKNIVLYAAGFKEYHTEQTDLLDNKLLEKLQKYKINLLGPNCIGYINTSKKINTTFFTSIPDRGNISIISQSGALGSALLDYIVTKPGFGISYFISLGNKLDIDETDCLLHLLDDDKTKVIGIYLEDVSDGERFVTALAETTKQKPVIILKSGKSKEGSSAAKSHTGSMIVDDGSFSSAVRQAGAIRAKTYAEFEMLLKLYSLDTIPTNKNVLVLSNAGGMGVLLVDELISNGLKLVTISKDTMLKLGQTFGEMKKISVHNPIDLLGDASAFDYEKAVNFTLSEKNIGAVIVLLTPQATTEIVKTAKVLVKMSKTFHFKQIYPIFMGKEAVRPAHIIFEKEKMASFRYFSALPKALKKMIDANDVLLSRKASLNSHEIRLILAKNKLNITEILSQNKENSVINMQDSLRLLSLSGVITAKLDLMINDLNIDDVIKKFGFPLVAKIASSKISHKTEVKGVVTGIENRTRLAEVFRKFLKIPGCEGCYIQKQYSGHELIIGAKRDKTFGTVVIVGLGGIYAELFDEIVQLVYPFSISDLNFSLKNTKLLRLTKNFRNMTPINIKELFNILIKVGTLVDKYPQIKEIDINPIIISEMGMMAVDARVVV</sequence>
<reference evidence="5 6" key="1">
    <citation type="submission" date="2017-09" db="EMBL/GenBank/DDBJ databases">
        <title>Depth-based differentiation of microbial function through sediment-hosted aquifers and enrichment of novel symbionts in the deep terrestrial subsurface.</title>
        <authorList>
            <person name="Probst A.J."/>
            <person name="Ladd B."/>
            <person name="Jarett J.K."/>
            <person name="Geller-Mcgrath D.E."/>
            <person name="Sieber C.M."/>
            <person name="Emerson J.B."/>
            <person name="Anantharaman K."/>
            <person name="Thomas B.C."/>
            <person name="Malmstrom R."/>
            <person name="Stieglmeier M."/>
            <person name="Klingl A."/>
            <person name="Woyke T."/>
            <person name="Ryan C.M."/>
            <person name="Banfield J.F."/>
        </authorList>
    </citation>
    <scope>NUCLEOTIDE SEQUENCE [LARGE SCALE GENOMIC DNA]</scope>
    <source>
        <strain evidence="5">CG11_big_fil_rev_8_21_14_0_20_36_8</strain>
    </source>
</reference>
<evidence type="ECO:0000313" key="5">
    <source>
        <dbReference type="EMBL" id="PIQ73715.1"/>
    </source>
</evidence>
<dbReference type="PANTHER" id="PTHR43334:SF1">
    <property type="entry name" value="3-HYDROXYPROPIONATE--COA LIGASE [ADP-FORMING]"/>
    <property type="match status" value="1"/>
</dbReference>
<feature type="domain" description="CoA-binding" evidence="4">
    <location>
        <begin position="7"/>
        <end position="102"/>
    </location>
</feature>
<dbReference type="EMBL" id="PCVM01000021">
    <property type="protein sequence ID" value="PIQ73715.1"/>
    <property type="molecule type" value="Genomic_DNA"/>
</dbReference>
<evidence type="ECO:0000256" key="1">
    <source>
        <dbReference type="ARBA" id="ARBA00022598"/>
    </source>
</evidence>
<comment type="caution">
    <text evidence="5">The sequence shown here is derived from an EMBL/GenBank/DDBJ whole genome shotgun (WGS) entry which is preliminary data.</text>
</comment>
<dbReference type="Pfam" id="PF13607">
    <property type="entry name" value="Succ_CoA_lig"/>
    <property type="match status" value="1"/>
</dbReference>
<dbReference type="InterPro" id="IPR051538">
    <property type="entry name" value="Acyl-CoA_Synth/Transferase"/>
</dbReference>
<dbReference type="Gene3D" id="3.40.50.720">
    <property type="entry name" value="NAD(P)-binding Rossmann-like Domain"/>
    <property type="match status" value="1"/>
</dbReference>
<proteinExistence type="predicted"/>
<name>A0A2M6IVB3_9BACT</name>
<evidence type="ECO:0000259" key="4">
    <source>
        <dbReference type="SMART" id="SM00881"/>
    </source>
</evidence>
<dbReference type="GO" id="GO:0005524">
    <property type="term" value="F:ATP binding"/>
    <property type="evidence" value="ECO:0007669"/>
    <property type="project" value="UniProtKB-KW"/>
</dbReference>
<keyword evidence="3" id="KW-0067">ATP-binding</keyword>
<dbReference type="Gene3D" id="3.30.470.20">
    <property type="entry name" value="ATP-grasp fold, B domain"/>
    <property type="match status" value="1"/>
</dbReference>
<dbReference type="GO" id="GO:0043758">
    <property type="term" value="F:acetate-CoA ligase (ADP-forming) activity"/>
    <property type="evidence" value="ECO:0007669"/>
    <property type="project" value="InterPro"/>
</dbReference>
<dbReference type="SUPFAM" id="SSF51735">
    <property type="entry name" value="NAD(P)-binding Rossmann-fold domains"/>
    <property type="match status" value="1"/>
</dbReference>
<dbReference type="Proteomes" id="UP000231056">
    <property type="component" value="Unassembled WGS sequence"/>
</dbReference>
<evidence type="ECO:0000256" key="2">
    <source>
        <dbReference type="ARBA" id="ARBA00022741"/>
    </source>
</evidence>
<evidence type="ECO:0000256" key="3">
    <source>
        <dbReference type="ARBA" id="ARBA00022840"/>
    </source>
</evidence>
<protein>
    <recommendedName>
        <fullName evidence="4">CoA-binding domain-containing protein</fullName>
    </recommendedName>
</protein>
<dbReference type="InterPro" id="IPR016102">
    <property type="entry name" value="Succinyl-CoA_synth-like"/>
</dbReference>
<organism evidence="5 6">
    <name type="scientific">Candidatus Roizmanbacteria bacterium CG11_big_fil_rev_8_21_14_0_20_36_8</name>
    <dbReference type="NCBI Taxonomy" id="1974856"/>
    <lineage>
        <taxon>Bacteria</taxon>
        <taxon>Candidatus Roizmaniibacteriota</taxon>
    </lineage>
</organism>
<dbReference type="InterPro" id="IPR013815">
    <property type="entry name" value="ATP_grasp_subdomain_1"/>
</dbReference>
<dbReference type="SMART" id="SM00881">
    <property type="entry name" value="CoA_binding"/>
    <property type="match status" value="1"/>
</dbReference>
<dbReference type="Gene3D" id="3.30.1490.20">
    <property type="entry name" value="ATP-grasp fold, A domain"/>
    <property type="match status" value="1"/>
</dbReference>
<dbReference type="Pfam" id="PF13549">
    <property type="entry name" value="ATP-grasp_5"/>
    <property type="match status" value="1"/>
</dbReference>
<keyword evidence="2" id="KW-0547">Nucleotide-binding</keyword>
<dbReference type="AlphaFoldDB" id="A0A2M6IVB3"/>
<dbReference type="Pfam" id="PF13380">
    <property type="entry name" value="CoA_binding_2"/>
    <property type="match status" value="1"/>
</dbReference>
<keyword evidence="1" id="KW-0436">Ligase</keyword>
<dbReference type="PANTHER" id="PTHR43334">
    <property type="entry name" value="ACETATE--COA LIGASE [ADP-FORMING]"/>
    <property type="match status" value="1"/>
</dbReference>
<dbReference type="InterPro" id="IPR036291">
    <property type="entry name" value="NAD(P)-bd_dom_sf"/>
</dbReference>
<dbReference type="InterPro" id="IPR032875">
    <property type="entry name" value="Succ_CoA_lig_flav_dom"/>
</dbReference>